<gene>
    <name evidence="1" type="ORF">CAUJ_LOCUS73</name>
</gene>
<name>A0A8S1GM32_9PELO</name>
<comment type="caution">
    <text evidence="1">The sequence shown here is derived from an EMBL/GenBank/DDBJ whole genome shotgun (WGS) entry which is preliminary data.</text>
</comment>
<sequence length="172" mass="19212">MFLSVFRIIFLPGMENRRVFNQRSVIGCIGSKKKKSFRLLMFHVCVFFIVGLSRSSYLTAAVSTRVHTHFFTHFLWRSGTGTEKEERNGGRLVVVLNVVGRPSGRLAPRNASVSLPLPRFSPFSIAHSLIALSNELSTQPLLSFSRIDASVALFHSPILALHLSLLIIFDAL</sequence>
<reference evidence="1" key="1">
    <citation type="submission" date="2020-10" db="EMBL/GenBank/DDBJ databases">
        <authorList>
            <person name="Kikuchi T."/>
        </authorList>
    </citation>
    <scope>NUCLEOTIDE SEQUENCE</scope>
    <source>
        <strain evidence="1">NKZ352</strain>
    </source>
</reference>
<dbReference type="Proteomes" id="UP000835052">
    <property type="component" value="Unassembled WGS sequence"/>
</dbReference>
<proteinExistence type="predicted"/>
<accession>A0A8S1GM32</accession>
<evidence type="ECO:0000313" key="1">
    <source>
        <dbReference type="EMBL" id="CAD6184154.1"/>
    </source>
</evidence>
<dbReference type="AlphaFoldDB" id="A0A8S1GM32"/>
<organism evidence="1 2">
    <name type="scientific">Caenorhabditis auriculariae</name>
    <dbReference type="NCBI Taxonomy" id="2777116"/>
    <lineage>
        <taxon>Eukaryota</taxon>
        <taxon>Metazoa</taxon>
        <taxon>Ecdysozoa</taxon>
        <taxon>Nematoda</taxon>
        <taxon>Chromadorea</taxon>
        <taxon>Rhabditida</taxon>
        <taxon>Rhabditina</taxon>
        <taxon>Rhabditomorpha</taxon>
        <taxon>Rhabditoidea</taxon>
        <taxon>Rhabditidae</taxon>
        <taxon>Peloderinae</taxon>
        <taxon>Caenorhabditis</taxon>
    </lineage>
</organism>
<dbReference type="EMBL" id="CAJGYM010000001">
    <property type="protein sequence ID" value="CAD6184154.1"/>
    <property type="molecule type" value="Genomic_DNA"/>
</dbReference>
<keyword evidence="2" id="KW-1185">Reference proteome</keyword>
<evidence type="ECO:0000313" key="2">
    <source>
        <dbReference type="Proteomes" id="UP000835052"/>
    </source>
</evidence>
<protein>
    <submittedName>
        <fullName evidence="1">Uncharacterized protein</fullName>
    </submittedName>
</protein>